<dbReference type="Proteomes" id="UP000005408">
    <property type="component" value="Unassembled WGS sequence"/>
</dbReference>
<feature type="transmembrane region" description="Helical" evidence="8">
    <location>
        <begin position="81"/>
        <end position="104"/>
    </location>
</feature>
<proteinExistence type="predicted"/>
<dbReference type="PRINTS" id="PR00237">
    <property type="entry name" value="GPCRRHODOPSN"/>
</dbReference>
<keyword evidence="4" id="KW-0297">G-protein coupled receptor</keyword>
<dbReference type="GO" id="GO:0004930">
    <property type="term" value="F:G protein-coupled receptor activity"/>
    <property type="evidence" value="ECO:0007669"/>
    <property type="project" value="UniProtKB-KW"/>
</dbReference>
<keyword evidence="11" id="KW-1185">Reference proteome</keyword>
<evidence type="ECO:0000256" key="2">
    <source>
        <dbReference type="ARBA" id="ARBA00022692"/>
    </source>
</evidence>
<name>A0A8W8LVE8_MAGGI</name>
<dbReference type="SUPFAM" id="SSF81321">
    <property type="entry name" value="Family A G protein-coupled receptor-like"/>
    <property type="match status" value="1"/>
</dbReference>
<accession>A0A8W8LVE8</accession>
<dbReference type="InterPro" id="IPR017452">
    <property type="entry name" value="GPCR_Rhodpsn_7TM"/>
</dbReference>
<dbReference type="PANTHER" id="PTHR24243">
    <property type="entry name" value="G-PROTEIN COUPLED RECEPTOR"/>
    <property type="match status" value="1"/>
</dbReference>
<feature type="transmembrane region" description="Helical" evidence="8">
    <location>
        <begin position="17"/>
        <end position="36"/>
    </location>
</feature>
<evidence type="ECO:0000313" key="11">
    <source>
        <dbReference type="Proteomes" id="UP000005408"/>
    </source>
</evidence>
<protein>
    <recommendedName>
        <fullName evidence="9">G-protein coupled receptors family 1 profile domain-containing protein</fullName>
    </recommendedName>
</protein>
<dbReference type="GO" id="GO:0016020">
    <property type="term" value="C:membrane"/>
    <property type="evidence" value="ECO:0007669"/>
    <property type="project" value="UniProtKB-SubCell"/>
</dbReference>
<dbReference type="EnsemblMetazoa" id="G30269.3">
    <property type="protein sequence ID" value="G30269.3:cds"/>
    <property type="gene ID" value="G30269"/>
</dbReference>
<sequence length="208" mass="23200">MNHNSTSLSDNGVFPKIIFSIVLLGSLGNFITILYVTFTKQLHTPTFLAIGSLAITDLIVCMMSLIFMLPVVKPDFFHSGLQSVLCIILSIAMVKSSCDVVFLFSLRYALIVHPLNCRQYLTNSFVISASLTFWGYSLIISVLVLLIQSSIYNMNMDNYENHLIGTAISILIITVLPVTIISVLHCLKMRKLRSTTVNTAMTRRMSLI</sequence>
<feature type="transmembrane region" description="Helical" evidence="8">
    <location>
        <begin position="125"/>
        <end position="151"/>
    </location>
</feature>
<evidence type="ECO:0000256" key="4">
    <source>
        <dbReference type="ARBA" id="ARBA00023040"/>
    </source>
</evidence>
<dbReference type="AlphaFoldDB" id="A0A8W8LVE8"/>
<evidence type="ECO:0000256" key="1">
    <source>
        <dbReference type="ARBA" id="ARBA00004141"/>
    </source>
</evidence>
<evidence type="ECO:0000256" key="5">
    <source>
        <dbReference type="ARBA" id="ARBA00023136"/>
    </source>
</evidence>
<keyword evidence="2 8" id="KW-0812">Transmembrane</keyword>
<dbReference type="EnsemblMetazoa" id="G30269.1">
    <property type="protein sequence ID" value="G30269.1:cds"/>
    <property type="gene ID" value="G30269"/>
</dbReference>
<keyword evidence="7" id="KW-0807">Transducer</keyword>
<comment type="subcellular location">
    <subcellularLocation>
        <location evidence="1">Membrane</location>
        <topology evidence="1">Multi-pass membrane protein</topology>
    </subcellularLocation>
</comment>
<feature type="transmembrane region" description="Helical" evidence="8">
    <location>
        <begin position="48"/>
        <end position="69"/>
    </location>
</feature>
<dbReference type="PROSITE" id="PS50262">
    <property type="entry name" value="G_PROTEIN_RECEP_F1_2"/>
    <property type="match status" value="1"/>
</dbReference>
<evidence type="ECO:0000259" key="9">
    <source>
        <dbReference type="PROSITE" id="PS50262"/>
    </source>
</evidence>
<keyword evidence="6" id="KW-0675">Receptor</keyword>
<evidence type="ECO:0000256" key="7">
    <source>
        <dbReference type="ARBA" id="ARBA00023224"/>
    </source>
</evidence>
<evidence type="ECO:0000256" key="6">
    <source>
        <dbReference type="ARBA" id="ARBA00023170"/>
    </source>
</evidence>
<dbReference type="EnsemblMetazoa" id="G30269.2">
    <property type="protein sequence ID" value="G30269.2:cds"/>
    <property type="gene ID" value="G30269"/>
</dbReference>
<dbReference type="EnsemblMetazoa" id="G30269.4">
    <property type="protein sequence ID" value="G30269.4:cds"/>
    <property type="gene ID" value="G30269"/>
</dbReference>
<feature type="transmembrane region" description="Helical" evidence="8">
    <location>
        <begin position="163"/>
        <end position="184"/>
    </location>
</feature>
<feature type="domain" description="G-protein coupled receptors family 1 profile" evidence="9">
    <location>
        <begin position="28"/>
        <end position="208"/>
    </location>
</feature>
<organism evidence="10 11">
    <name type="scientific">Magallana gigas</name>
    <name type="common">Pacific oyster</name>
    <name type="synonym">Crassostrea gigas</name>
    <dbReference type="NCBI Taxonomy" id="29159"/>
    <lineage>
        <taxon>Eukaryota</taxon>
        <taxon>Metazoa</taxon>
        <taxon>Spiralia</taxon>
        <taxon>Lophotrochozoa</taxon>
        <taxon>Mollusca</taxon>
        <taxon>Bivalvia</taxon>
        <taxon>Autobranchia</taxon>
        <taxon>Pteriomorphia</taxon>
        <taxon>Ostreida</taxon>
        <taxon>Ostreoidea</taxon>
        <taxon>Ostreidae</taxon>
        <taxon>Magallana</taxon>
    </lineage>
</organism>
<dbReference type="Gene3D" id="1.20.1070.10">
    <property type="entry name" value="Rhodopsin 7-helix transmembrane proteins"/>
    <property type="match status" value="1"/>
</dbReference>
<keyword evidence="5 8" id="KW-0472">Membrane</keyword>
<keyword evidence="3 8" id="KW-1133">Transmembrane helix</keyword>
<dbReference type="CDD" id="cd00637">
    <property type="entry name" value="7tm_classA_rhodopsin-like"/>
    <property type="match status" value="1"/>
</dbReference>
<dbReference type="PANTHER" id="PTHR24243:SF208">
    <property type="entry name" value="PYROKININ-1 RECEPTOR"/>
    <property type="match status" value="1"/>
</dbReference>
<evidence type="ECO:0000256" key="8">
    <source>
        <dbReference type="SAM" id="Phobius"/>
    </source>
</evidence>
<reference evidence="10" key="1">
    <citation type="submission" date="2022-08" db="UniProtKB">
        <authorList>
            <consortium name="EnsemblMetazoa"/>
        </authorList>
    </citation>
    <scope>IDENTIFICATION</scope>
    <source>
        <strain evidence="10">05x7-T-G4-1.051#20</strain>
    </source>
</reference>
<dbReference type="Pfam" id="PF00001">
    <property type="entry name" value="7tm_1"/>
    <property type="match status" value="1"/>
</dbReference>
<dbReference type="InterPro" id="IPR000276">
    <property type="entry name" value="GPCR_Rhodpsn"/>
</dbReference>
<evidence type="ECO:0000256" key="3">
    <source>
        <dbReference type="ARBA" id="ARBA00022989"/>
    </source>
</evidence>
<evidence type="ECO:0000313" key="10">
    <source>
        <dbReference type="EnsemblMetazoa" id="G30269.3:cds"/>
    </source>
</evidence>